<dbReference type="SUPFAM" id="SSF53335">
    <property type="entry name" value="S-adenosyl-L-methionine-dependent methyltransferases"/>
    <property type="match status" value="1"/>
</dbReference>
<dbReference type="GO" id="GO:0005737">
    <property type="term" value="C:cytoplasm"/>
    <property type="evidence" value="ECO:0007669"/>
    <property type="project" value="UniProtKB-SubCell"/>
</dbReference>
<sequence length="258" mass="28172">MSWSAAQYVRFEAERNRPIHDLLARIPMTNVRRGIDIGCGPGNSTELLQARFPSAELSGIDSSADMIAAACKRLPAVHFAVEDIADWHDPGRFDLILANAALQWVPDHATLLPALIGRLAPGGSLAVQIPDNLDEPAHQLMRDVAAEGPWAATLAGAGAAHANRHSPDWYHRALYGRVAGVDIWRTVYYHQLAGGPGAIVEWFKGTGLRPFLDRLDDVQQTAFLERYGARIATAYPAFADGMVLFPFPRLFIVATRGT</sequence>
<dbReference type="Pfam" id="PF13489">
    <property type="entry name" value="Methyltransf_23"/>
    <property type="match status" value="1"/>
</dbReference>
<comment type="function">
    <text evidence="5">Catalyzes the S-adenosylmethionine monomethyl esterification of trans-aconitate.</text>
</comment>
<dbReference type="RefSeq" id="WP_187760657.1">
    <property type="nucleotide sequence ID" value="NZ_CP061038.1"/>
</dbReference>
<dbReference type="GO" id="GO:0032259">
    <property type="term" value="P:methylation"/>
    <property type="evidence" value="ECO:0007669"/>
    <property type="project" value="UniProtKB-KW"/>
</dbReference>
<dbReference type="EC" id="2.1.1.144" evidence="5"/>
<dbReference type="InterPro" id="IPR023506">
    <property type="entry name" value="Trans-aconitate_MeTrfase"/>
</dbReference>
<comment type="catalytic activity">
    <reaction evidence="5">
        <text>trans-aconitate + S-adenosyl-L-methionine = (E)-3-(methoxycarbonyl)pent-2-enedioate + S-adenosyl-L-homocysteine</text>
        <dbReference type="Rhea" id="RHEA:14969"/>
        <dbReference type="ChEBI" id="CHEBI:15708"/>
        <dbReference type="ChEBI" id="CHEBI:57470"/>
        <dbReference type="ChEBI" id="CHEBI:57856"/>
        <dbReference type="ChEBI" id="CHEBI:59789"/>
        <dbReference type="EC" id="2.1.1.144"/>
    </reaction>
</comment>
<proteinExistence type="inferred from homology"/>
<comment type="subcellular location">
    <subcellularLocation>
        <location evidence="5">Cytoplasm</location>
    </subcellularLocation>
</comment>
<dbReference type="HAMAP" id="MF_00560">
    <property type="entry name" value="Tran_acon_Me_trans"/>
    <property type="match status" value="1"/>
</dbReference>
<keyword evidence="2 5" id="KW-0489">Methyltransferase</keyword>
<dbReference type="PANTHER" id="PTHR43861:SF1">
    <property type="entry name" value="TRANS-ACONITATE 2-METHYLTRANSFERASE"/>
    <property type="match status" value="1"/>
</dbReference>
<gene>
    <name evidence="5 6" type="primary">tam</name>
    <name evidence="6" type="ORF">H3Z74_16440</name>
</gene>
<evidence type="ECO:0000256" key="3">
    <source>
        <dbReference type="ARBA" id="ARBA00022679"/>
    </source>
</evidence>
<organism evidence="6 7">
    <name type="scientific">Sphingomonas alpina</name>
    <dbReference type="NCBI Taxonomy" id="653931"/>
    <lineage>
        <taxon>Bacteria</taxon>
        <taxon>Pseudomonadati</taxon>
        <taxon>Pseudomonadota</taxon>
        <taxon>Alphaproteobacteria</taxon>
        <taxon>Sphingomonadales</taxon>
        <taxon>Sphingomonadaceae</taxon>
        <taxon>Sphingomonas</taxon>
    </lineage>
</organism>
<dbReference type="Proteomes" id="UP000516148">
    <property type="component" value="Chromosome"/>
</dbReference>
<dbReference type="NCBIfam" id="NF002463">
    <property type="entry name" value="PRK01683.1"/>
    <property type="match status" value="1"/>
</dbReference>
<evidence type="ECO:0000256" key="5">
    <source>
        <dbReference type="HAMAP-Rule" id="MF_00560"/>
    </source>
</evidence>
<dbReference type="GO" id="GO:0030798">
    <property type="term" value="F:trans-aconitate 2-methyltransferase activity"/>
    <property type="evidence" value="ECO:0007669"/>
    <property type="project" value="UniProtKB-UniRule"/>
</dbReference>
<keyword evidence="3 5" id="KW-0808">Transferase</keyword>
<dbReference type="InterPro" id="IPR023149">
    <property type="entry name" value="Trans_acon_MeTrfase_C"/>
</dbReference>
<dbReference type="KEGG" id="spap:H3Z74_16440"/>
<evidence type="ECO:0000313" key="6">
    <source>
        <dbReference type="EMBL" id="QNQ08329.1"/>
    </source>
</evidence>
<dbReference type="PANTHER" id="PTHR43861">
    <property type="entry name" value="TRANS-ACONITATE 2-METHYLTRANSFERASE-RELATED"/>
    <property type="match status" value="1"/>
</dbReference>
<reference evidence="6 7" key="1">
    <citation type="submission" date="2020-09" db="EMBL/GenBank/DDBJ databases">
        <title>Sphingomonas sp., a new species isolated from pork steak.</title>
        <authorList>
            <person name="Heidler von Heilborn D."/>
        </authorList>
    </citation>
    <scope>NUCLEOTIDE SEQUENCE [LARGE SCALE GENOMIC DNA]</scope>
    <source>
        <strain evidence="7">S8-3T</strain>
    </source>
</reference>
<evidence type="ECO:0000256" key="1">
    <source>
        <dbReference type="ARBA" id="ARBA00022490"/>
    </source>
</evidence>
<comment type="similarity">
    <text evidence="5">Belongs to the methyltransferase superfamily. Tam family.</text>
</comment>
<dbReference type="CDD" id="cd02440">
    <property type="entry name" value="AdoMet_MTases"/>
    <property type="match status" value="1"/>
</dbReference>
<dbReference type="AlphaFoldDB" id="A0A7H0LF76"/>
<accession>A0A7H0LF76</accession>
<evidence type="ECO:0000256" key="4">
    <source>
        <dbReference type="ARBA" id="ARBA00022691"/>
    </source>
</evidence>
<evidence type="ECO:0000313" key="7">
    <source>
        <dbReference type="Proteomes" id="UP000516148"/>
    </source>
</evidence>
<dbReference type="InterPro" id="IPR029063">
    <property type="entry name" value="SAM-dependent_MTases_sf"/>
</dbReference>
<evidence type="ECO:0000256" key="2">
    <source>
        <dbReference type="ARBA" id="ARBA00022603"/>
    </source>
</evidence>
<name>A0A7H0LF76_9SPHN</name>
<keyword evidence="4 5" id="KW-0949">S-adenosyl-L-methionine</keyword>
<protein>
    <recommendedName>
        <fullName evidence="5">Trans-aconitate 2-methyltransferase</fullName>
        <ecNumber evidence="5">2.1.1.144</ecNumber>
    </recommendedName>
</protein>
<dbReference type="EMBL" id="CP061038">
    <property type="protein sequence ID" value="QNQ08329.1"/>
    <property type="molecule type" value="Genomic_DNA"/>
</dbReference>
<keyword evidence="7" id="KW-1185">Reference proteome</keyword>
<keyword evidence="1 5" id="KW-0963">Cytoplasm</keyword>
<dbReference type="Gene3D" id="3.40.50.150">
    <property type="entry name" value="Vaccinia Virus protein VP39"/>
    <property type="match status" value="1"/>
</dbReference>
<dbReference type="Gene3D" id="1.10.150.290">
    <property type="entry name" value="S-adenosyl-L-methionine-dependent methyltransferases"/>
    <property type="match status" value="1"/>
</dbReference>